<dbReference type="OrthoDB" id="9814020at2"/>
<feature type="transmembrane region" description="Helical" evidence="9">
    <location>
        <begin position="151"/>
        <end position="173"/>
    </location>
</feature>
<reference evidence="10 11" key="1">
    <citation type="submission" date="2017-03" db="EMBL/GenBank/DDBJ databases">
        <title>Draft Genome sequence of Marispirochaeta sp. strain JC444.</title>
        <authorList>
            <person name="Shivani Y."/>
            <person name="Subhash Y."/>
            <person name="Sasikala C."/>
            <person name="Ramana C."/>
        </authorList>
    </citation>
    <scope>NUCLEOTIDE SEQUENCE [LARGE SCALE GENOMIC DNA]</scope>
    <source>
        <strain evidence="10 11">JC444</strain>
    </source>
</reference>
<accession>A0A1Y1RVL4</accession>
<name>A0A1Y1RVL4_9SPIO</name>
<keyword evidence="6 9" id="KW-1133">Transmembrane helix</keyword>
<keyword evidence="5 9" id="KW-0812">Transmembrane</keyword>
<dbReference type="AlphaFoldDB" id="A0A1Y1RVL4"/>
<evidence type="ECO:0000256" key="5">
    <source>
        <dbReference type="ARBA" id="ARBA00022692"/>
    </source>
</evidence>
<evidence type="ECO:0000256" key="9">
    <source>
        <dbReference type="SAM" id="Phobius"/>
    </source>
</evidence>
<dbReference type="Proteomes" id="UP000192343">
    <property type="component" value="Unassembled WGS sequence"/>
</dbReference>
<comment type="similarity">
    <text evidence="8">Belongs to the TsuA/YedE (TC 9.B.102) family.</text>
</comment>
<evidence type="ECO:0000313" key="11">
    <source>
        <dbReference type="Proteomes" id="UP000192343"/>
    </source>
</evidence>
<comment type="caution">
    <text evidence="10">The sequence shown here is derived from an EMBL/GenBank/DDBJ whole genome shotgun (WGS) entry which is preliminary data.</text>
</comment>
<dbReference type="Pfam" id="PF04143">
    <property type="entry name" value="Sulf_transp"/>
    <property type="match status" value="1"/>
</dbReference>
<feature type="transmembrane region" description="Helical" evidence="9">
    <location>
        <begin position="118"/>
        <end position="139"/>
    </location>
</feature>
<protein>
    <submittedName>
        <fullName evidence="10">Lipocalin</fullName>
    </submittedName>
</protein>
<dbReference type="PANTHER" id="PTHR30574:SF1">
    <property type="entry name" value="SULPHUR TRANSPORT DOMAIN-CONTAINING PROTEIN"/>
    <property type="match status" value="1"/>
</dbReference>
<dbReference type="GO" id="GO:0005886">
    <property type="term" value="C:plasma membrane"/>
    <property type="evidence" value="ECO:0007669"/>
    <property type="project" value="UniProtKB-SubCell"/>
</dbReference>
<dbReference type="STRING" id="1963862.B4O97_14150"/>
<evidence type="ECO:0000256" key="8">
    <source>
        <dbReference type="ARBA" id="ARBA00035655"/>
    </source>
</evidence>
<keyword evidence="2" id="KW-0813">Transport</keyword>
<evidence type="ECO:0000256" key="6">
    <source>
        <dbReference type="ARBA" id="ARBA00022989"/>
    </source>
</evidence>
<evidence type="ECO:0000256" key="7">
    <source>
        <dbReference type="ARBA" id="ARBA00023136"/>
    </source>
</evidence>
<proteinExistence type="inferred from homology"/>
<evidence type="ECO:0000256" key="2">
    <source>
        <dbReference type="ARBA" id="ARBA00022448"/>
    </source>
</evidence>
<gene>
    <name evidence="10" type="ORF">B4O97_14150</name>
</gene>
<evidence type="ECO:0000256" key="1">
    <source>
        <dbReference type="ARBA" id="ARBA00004429"/>
    </source>
</evidence>
<evidence type="ECO:0000313" key="10">
    <source>
        <dbReference type="EMBL" id="ORC34063.1"/>
    </source>
</evidence>
<evidence type="ECO:0000256" key="4">
    <source>
        <dbReference type="ARBA" id="ARBA00022519"/>
    </source>
</evidence>
<dbReference type="PANTHER" id="PTHR30574">
    <property type="entry name" value="INNER MEMBRANE PROTEIN YEDE"/>
    <property type="match status" value="1"/>
</dbReference>
<keyword evidence="7 9" id="KW-0472">Membrane</keyword>
<keyword evidence="3" id="KW-1003">Cell membrane</keyword>
<keyword evidence="4" id="KW-0997">Cell inner membrane</keyword>
<comment type="subcellular location">
    <subcellularLocation>
        <location evidence="1">Cell inner membrane</location>
        <topology evidence="1">Multi-pass membrane protein</topology>
    </subcellularLocation>
</comment>
<dbReference type="EMBL" id="MWQY01000016">
    <property type="protein sequence ID" value="ORC34063.1"/>
    <property type="molecule type" value="Genomic_DNA"/>
</dbReference>
<keyword evidence="11" id="KW-1185">Reference proteome</keyword>
<sequence length="179" mass="18715">MLKIFSGGSSVMVKDKAWSPYAAGIVIGLLQIPAFLIIGSALGASSSYVSVSAYIAGLIDPAIKEIGYFEKYMTSLSYLWQASMVVSIGIGAFISSRLSASRRPSYSPIWKTATGATLVQRLGMAFIGGFILLFGARWAGGCTLGHGISGVGQLAVSSMVVVVSMFLGGMAAANIMRRL</sequence>
<feature type="transmembrane region" description="Helical" evidence="9">
    <location>
        <begin position="21"/>
        <end position="42"/>
    </location>
</feature>
<feature type="transmembrane region" description="Helical" evidence="9">
    <location>
        <begin position="78"/>
        <end position="98"/>
    </location>
</feature>
<dbReference type="InterPro" id="IPR007272">
    <property type="entry name" value="Sulf_transp_TsuA/YedE"/>
</dbReference>
<evidence type="ECO:0000256" key="3">
    <source>
        <dbReference type="ARBA" id="ARBA00022475"/>
    </source>
</evidence>
<organism evidence="10 11">
    <name type="scientific">Marispirochaeta aestuarii</name>
    <dbReference type="NCBI Taxonomy" id="1963862"/>
    <lineage>
        <taxon>Bacteria</taxon>
        <taxon>Pseudomonadati</taxon>
        <taxon>Spirochaetota</taxon>
        <taxon>Spirochaetia</taxon>
        <taxon>Spirochaetales</taxon>
        <taxon>Spirochaetaceae</taxon>
        <taxon>Marispirochaeta</taxon>
    </lineage>
</organism>